<keyword evidence="2" id="KW-1185">Reference proteome</keyword>
<gene>
    <name evidence="1" type="ORF">Q765_02670</name>
</gene>
<proteinExistence type="predicted"/>
<dbReference type="AlphaFoldDB" id="A0A0A2M5P2"/>
<comment type="caution">
    <text evidence="1">The sequence shown here is derived from an EMBL/GenBank/DDBJ whole genome shotgun (WGS) entry which is preliminary data.</text>
</comment>
<dbReference type="Proteomes" id="UP000030152">
    <property type="component" value="Unassembled WGS sequence"/>
</dbReference>
<name>A0A0A2M5P2_9FLAO</name>
<dbReference type="EMBL" id="JRLX01000002">
    <property type="protein sequence ID" value="KGO87987.1"/>
    <property type="molecule type" value="Genomic_DNA"/>
</dbReference>
<accession>A0A0A2M5P2</accession>
<evidence type="ECO:0000313" key="1">
    <source>
        <dbReference type="EMBL" id="KGO87987.1"/>
    </source>
</evidence>
<reference evidence="1 2" key="1">
    <citation type="submission" date="2013-09" db="EMBL/GenBank/DDBJ databases">
        <authorList>
            <person name="Zeng Z."/>
            <person name="Chen C."/>
        </authorList>
    </citation>
    <scope>NUCLEOTIDE SEQUENCE [LARGE SCALE GENOMIC DNA]</scope>
    <source>
        <strain evidence="1 2">WB 3.3-2</strain>
    </source>
</reference>
<dbReference type="SUPFAM" id="SSF56935">
    <property type="entry name" value="Porins"/>
    <property type="match status" value="1"/>
</dbReference>
<organism evidence="1 2">
    <name type="scientific">Flavobacterium rivuli WB 3.3-2 = DSM 21788</name>
    <dbReference type="NCBI Taxonomy" id="1121895"/>
    <lineage>
        <taxon>Bacteria</taxon>
        <taxon>Pseudomonadati</taxon>
        <taxon>Bacteroidota</taxon>
        <taxon>Flavobacteriia</taxon>
        <taxon>Flavobacteriales</taxon>
        <taxon>Flavobacteriaceae</taxon>
        <taxon>Flavobacterium</taxon>
    </lineage>
</organism>
<sequence length="320" mass="36607">MLKKIFWLLPVILCLTSCATILAGKEYNVKLYSNTPDAKAKVNDSIYILPATVTVLRSNKELPVALITNSATINILLQPRVNPYFIYGNLPLGLLGYPIDLTNNKRFYYGREILLDDININNDSLQVREKIDYFKRDFPTHKGQINIIASIPYANGFYLQPHKESAKSSFGFLGFSIGAEYFYKDTQSLKFTAGSSIDFEFPFPVPLDHFDPYETASATNFTLTNNHKIGRFTLGYGLNYAIYKWRIINPDHTFPVYGPQSRTRNSHAYGLSFNAYHQFSKSVFLGVVYNPTFVNSFPVTQFKYQHTLSLDLQFKFTLHK</sequence>
<evidence type="ECO:0000313" key="2">
    <source>
        <dbReference type="Proteomes" id="UP000030152"/>
    </source>
</evidence>
<dbReference type="RefSeq" id="WP_020212370.1">
    <property type="nucleotide sequence ID" value="NZ_JRLX01000002.1"/>
</dbReference>
<dbReference type="eggNOG" id="ENOG5033FV0">
    <property type="taxonomic scope" value="Bacteria"/>
</dbReference>
<protein>
    <submittedName>
        <fullName evidence="1">Uncharacterized protein</fullName>
    </submittedName>
</protein>
<dbReference type="OrthoDB" id="1198767at2"/>